<feature type="region of interest" description="Disordered" evidence="3">
    <location>
        <begin position="1142"/>
        <end position="1163"/>
    </location>
</feature>
<sequence>MPGARPTRKAKENAREVALAVANNGKIPRKRLQPIAEQEIVPVIPSNMPSGLPQGLPQAIPQGIPSTIPHDFQQVIAHDISQTIPLSIPQVIPQPVPPVPQESNETLDVPPELSIAAQENDSDSDFEEGKIKAKRKGRNEAPSAKRRRGGTGGQQSNKKGAAAMSNMEEEPKDGSLFDIVRYGRVSLQSLIDDWIEAYKNDRDAALLELIQFFIQCSGCKGKITPYMYSNMEHAEIIRKMTEEFDEESGDYPLIMTGPQWKKFKTNYCEFVQTLVRQCQYSIIYDQYMMDNVISLLTGLTDSQVRAFRHTSTLAAMKLMTALVDVALNLSINLDNTQRQYESERQKNQNKRATERLDLLMTKRQELEENQEEIRNMLTYIFKGVFVHRYRDTHPEIRSICTTEIGVWMRRYPNMFLDDSYLKYVGWTLHDKVGDVRLCCLKALQPLYDTRDLAPKLELFTNRFKDRIVEMTLDKEYEVAVQAVKLVISILRYNESVLTDKDCENVYELVYSSHRQVAQAAGEFLNAKLFQKDDESLRCLKISKGKRRSPNTPLIRDLVQFFIESELHEHGAYLVDSLWDINDMMKDWECMTDLLLEDTGKDEESLDDRRETSLIEIMVCCVKQAATGESPVGRGPNRKLTAKENKLVLEDKTKLTEHFIQTLPLMLLKYLMDSEKVANLLQIPQYFDLDIYTSSRQEKNLEALLRYLHEIVEKHTDSEVLEAASKCYECLCSEEYAIGGKCDVAKKTLVDNLVSKFKESMQDFFAEGEQPDEDETFALLASLKRIYAFYCCHDLNTWELWDDVFHIVKTANENNAIPEEVICKAISTCSMAIMWWLQKLDENNPDKENIRVLKRRLIDLMRYCNELIFHSQDKVSEEAYITICDLLIVFSKHLGENALLKALIYEPDKNLQAQLCGFLSEKVFVEDDDEEMDENVKIEELHKKRNFLAAFCKLVVYNITSIRTAADMFKHYMKFYNDYGDIIKATLSKAREINKVATAKTLAFSLTQLFKEVQAEQPVIDRSSDSFQAIKELARRFSLSFGLDQVKNREAVAAMHKEGILFSLTPVSNAADPKGMPPNLSFLEILCEFTNKLMKQDKKTVLNYLDKHLPMGVPTDRSDNESQPLIAYRNSLVQGEHEIHPITLRQATQKRYGTKRKTDTASGDETMDAAALAKEASNRAAAAAAASAVIAAAQASTTLSTPHLPVPPTPKRRKLEEDADNTNNTTRETERGSEDDFQDTISDVTQLSQMNWLDSSKQSDLQQRIETSNYSHLRPPNMSSLENVSEEGESHMNEFDNSDVVSARGRAHHPVMQGGLFEEDGPPIEDPSTQQLESIAFSELSHHGF</sequence>
<evidence type="ECO:0000313" key="5">
    <source>
        <dbReference type="Proteomes" id="UP000515154"/>
    </source>
</evidence>
<keyword evidence="5" id="KW-1185">Reference proteome</keyword>
<dbReference type="Pfam" id="PF08514">
    <property type="entry name" value="STAG"/>
    <property type="match status" value="1"/>
</dbReference>
<dbReference type="InterPro" id="IPR039662">
    <property type="entry name" value="Cohesin_Scc3/SA"/>
</dbReference>
<dbReference type="PANTHER" id="PTHR11199:SF0">
    <property type="entry name" value="LD34181P-RELATED"/>
    <property type="match status" value="1"/>
</dbReference>
<dbReference type="Pfam" id="PF21581">
    <property type="entry name" value="SCD"/>
    <property type="match status" value="1"/>
</dbReference>
<organism evidence="5 6">
    <name type="scientific">Octopus sinensis</name>
    <name type="common">East Asian common octopus</name>
    <dbReference type="NCBI Taxonomy" id="2607531"/>
    <lineage>
        <taxon>Eukaryota</taxon>
        <taxon>Metazoa</taxon>
        <taxon>Spiralia</taxon>
        <taxon>Lophotrochozoa</taxon>
        <taxon>Mollusca</taxon>
        <taxon>Cephalopoda</taxon>
        <taxon>Coleoidea</taxon>
        <taxon>Octopodiformes</taxon>
        <taxon>Octopoda</taxon>
        <taxon>Incirrata</taxon>
        <taxon>Octopodidae</taxon>
        <taxon>Octopus</taxon>
    </lineage>
</organism>
<dbReference type="RefSeq" id="XP_029647953.1">
    <property type="nucleotide sequence ID" value="XM_029792093.2"/>
</dbReference>
<dbReference type="GO" id="GO:0003682">
    <property type="term" value="F:chromatin binding"/>
    <property type="evidence" value="ECO:0007669"/>
    <property type="project" value="TreeGrafter"/>
</dbReference>
<proteinExistence type="inferred from homology"/>
<dbReference type="InterPro" id="IPR016024">
    <property type="entry name" value="ARM-type_fold"/>
</dbReference>
<evidence type="ECO:0000313" key="6">
    <source>
        <dbReference type="RefSeq" id="XP_029647953.1"/>
    </source>
</evidence>
<accession>A0A6P7TAA8</accession>
<feature type="coiled-coil region" evidence="2">
    <location>
        <begin position="326"/>
        <end position="376"/>
    </location>
</feature>
<dbReference type="InterPro" id="IPR056396">
    <property type="entry name" value="HEAT_SCC3-SA"/>
</dbReference>
<comment type="similarity">
    <text evidence="1">Belongs to the SCC3 family.</text>
</comment>
<dbReference type="InterPro" id="IPR013721">
    <property type="entry name" value="STAG"/>
</dbReference>
<dbReference type="PROSITE" id="PS51425">
    <property type="entry name" value="SCD"/>
    <property type="match status" value="1"/>
</dbReference>
<feature type="domain" description="SCD" evidence="4">
    <location>
        <begin position="385"/>
        <end position="470"/>
    </location>
</feature>
<dbReference type="InterPro" id="IPR020839">
    <property type="entry name" value="SCD"/>
</dbReference>
<evidence type="ECO:0000256" key="2">
    <source>
        <dbReference type="SAM" id="Coils"/>
    </source>
</evidence>
<dbReference type="GO" id="GO:0007062">
    <property type="term" value="P:sister chromatid cohesion"/>
    <property type="evidence" value="ECO:0007669"/>
    <property type="project" value="UniProtKB-ARBA"/>
</dbReference>
<dbReference type="GO" id="GO:0000785">
    <property type="term" value="C:chromatin"/>
    <property type="evidence" value="ECO:0007669"/>
    <property type="project" value="TreeGrafter"/>
</dbReference>
<dbReference type="Pfam" id="PF24571">
    <property type="entry name" value="HEAT_SCC3-SA"/>
    <property type="match status" value="1"/>
</dbReference>
<feature type="region of interest" description="Disordered" evidence="3">
    <location>
        <begin position="1198"/>
        <end position="1238"/>
    </location>
</feature>
<dbReference type="SUPFAM" id="SSF48371">
    <property type="entry name" value="ARM repeat"/>
    <property type="match status" value="1"/>
</dbReference>
<feature type="region of interest" description="Disordered" evidence="3">
    <location>
        <begin position="115"/>
        <end position="169"/>
    </location>
</feature>
<dbReference type="Proteomes" id="UP000515154">
    <property type="component" value="Linkage group LG19"/>
</dbReference>
<dbReference type="GO" id="GO:0005634">
    <property type="term" value="C:nucleus"/>
    <property type="evidence" value="ECO:0007669"/>
    <property type="project" value="TreeGrafter"/>
</dbReference>
<name>A0A6P7TAA8_9MOLL</name>
<gene>
    <name evidence="6" type="primary">LOC115221988</name>
</gene>
<keyword evidence="2" id="KW-0175">Coiled coil</keyword>
<evidence type="ECO:0000259" key="4">
    <source>
        <dbReference type="PROSITE" id="PS51425"/>
    </source>
</evidence>
<protein>
    <submittedName>
        <fullName evidence="6">Cohesin subunit SA-1 isoform X2</fullName>
    </submittedName>
</protein>
<dbReference type="GO" id="GO:0008278">
    <property type="term" value="C:cohesin complex"/>
    <property type="evidence" value="ECO:0007669"/>
    <property type="project" value="TreeGrafter"/>
</dbReference>
<reference evidence="6" key="1">
    <citation type="submission" date="2025-08" db="UniProtKB">
        <authorList>
            <consortium name="RefSeq"/>
        </authorList>
    </citation>
    <scope>IDENTIFICATION</scope>
</reference>
<dbReference type="PANTHER" id="PTHR11199">
    <property type="entry name" value="STROMAL ANTIGEN"/>
    <property type="match status" value="1"/>
</dbReference>
<evidence type="ECO:0000256" key="1">
    <source>
        <dbReference type="ARBA" id="ARBA00005486"/>
    </source>
</evidence>
<evidence type="ECO:0000256" key="3">
    <source>
        <dbReference type="SAM" id="MobiDB-lite"/>
    </source>
</evidence>